<dbReference type="Pfam" id="PF13847">
    <property type="entry name" value="Methyltransf_31"/>
    <property type="match status" value="1"/>
</dbReference>
<feature type="non-terminal residue" evidence="5">
    <location>
        <position position="1"/>
    </location>
</feature>
<dbReference type="SUPFAM" id="SSF53335">
    <property type="entry name" value="S-adenosyl-L-methionine-dependent methyltransferases"/>
    <property type="match status" value="1"/>
</dbReference>
<dbReference type="PANTHER" id="PTHR18895:SF74">
    <property type="entry name" value="MTRF1L RELEASE FACTOR GLUTAMINE METHYLTRANSFERASE"/>
    <property type="match status" value="1"/>
</dbReference>
<accession>A0A9P5PB68</accession>
<protein>
    <submittedName>
        <fullName evidence="5">S-adenosyl-L-methionine-dependent methyltransferase</fullName>
    </submittedName>
</protein>
<dbReference type="NCBIfam" id="TIGR00536">
    <property type="entry name" value="hemK_fam"/>
    <property type="match status" value="1"/>
</dbReference>
<dbReference type="Gene3D" id="1.10.8.10">
    <property type="entry name" value="DNA helicase RuvA subunit, C-terminal domain"/>
    <property type="match status" value="1"/>
</dbReference>
<dbReference type="EMBL" id="JADNRY010000233">
    <property type="protein sequence ID" value="KAF9060653.1"/>
    <property type="molecule type" value="Genomic_DNA"/>
</dbReference>
<dbReference type="PANTHER" id="PTHR18895">
    <property type="entry name" value="HEMK METHYLTRANSFERASE"/>
    <property type="match status" value="1"/>
</dbReference>
<keyword evidence="6" id="KW-1185">Reference proteome</keyword>
<name>A0A9P5PB68_9AGAR</name>
<dbReference type="Gene3D" id="3.40.50.150">
    <property type="entry name" value="Vaccinia Virus protein VP39"/>
    <property type="match status" value="1"/>
</dbReference>
<evidence type="ECO:0000256" key="3">
    <source>
        <dbReference type="ARBA" id="ARBA00022691"/>
    </source>
</evidence>
<dbReference type="Proteomes" id="UP000772434">
    <property type="component" value="Unassembled WGS sequence"/>
</dbReference>
<keyword evidence="2" id="KW-0808">Transferase</keyword>
<keyword evidence="1 5" id="KW-0489">Methyltransferase</keyword>
<dbReference type="OrthoDB" id="269872at2759"/>
<gene>
    <name evidence="5" type="ORF">BDP27DRAFT_1301668</name>
</gene>
<organism evidence="5 6">
    <name type="scientific">Rhodocollybia butyracea</name>
    <dbReference type="NCBI Taxonomy" id="206335"/>
    <lineage>
        <taxon>Eukaryota</taxon>
        <taxon>Fungi</taxon>
        <taxon>Dikarya</taxon>
        <taxon>Basidiomycota</taxon>
        <taxon>Agaricomycotina</taxon>
        <taxon>Agaricomycetes</taxon>
        <taxon>Agaricomycetidae</taxon>
        <taxon>Agaricales</taxon>
        <taxon>Marasmiineae</taxon>
        <taxon>Omphalotaceae</taxon>
        <taxon>Rhodocollybia</taxon>
    </lineage>
</organism>
<sequence>MLPRQELKWLKKAALGSNRPLQSLIRRRQLREPLQYIIGTQPFAGLELRVRSPILIPRPETEDWVLRFGEYLSRSARRPRSLLDLGTGTGCIPLLLCHMWPDSLVATGVDISPHAVQLANENAALCGISRFQAHTADFLHPLFPTTMNGPPFDILTSNPPYITASEYLQLSDDVAKFEDPAALIGGHDGLEYYRAITDLIARDGFLSSDAVVALEVGHEQADAVCNMIRPKGYETSVWLDPWGKKRTVVAHR</sequence>
<dbReference type="GO" id="GO:0032259">
    <property type="term" value="P:methylation"/>
    <property type="evidence" value="ECO:0007669"/>
    <property type="project" value="UniProtKB-KW"/>
</dbReference>
<dbReference type="GO" id="GO:0005739">
    <property type="term" value="C:mitochondrion"/>
    <property type="evidence" value="ECO:0007669"/>
    <property type="project" value="TreeGrafter"/>
</dbReference>
<evidence type="ECO:0000313" key="5">
    <source>
        <dbReference type="EMBL" id="KAF9060653.1"/>
    </source>
</evidence>
<dbReference type="AlphaFoldDB" id="A0A9P5PB68"/>
<evidence type="ECO:0000256" key="2">
    <source>
        <dbReference type="ARBA" id="ARBA00022679"/>
    </source>
</evidence>
<dbReference type="InterPro" id="IPR050320">
    <property type="entry name" value="N5-glutamine_MTase"/>
</dbReference>
<feature type="domain" description="Methyltransferase" evidence="4">
    <location>
        <begin position="82"/>
        <end position="168"/>
    </location>
</feature>
<dbReference type="CDD" id="cd02440">
    <property type="entry name" value="AdoMet_MTases"/>
    <property type="match status" value="1"/>
</dbReference>
<proteinExistence type="predicted"/>
<keyword evidence="3" id="KW-0949">S-adenosyl-L-methionine</keyword>
<dbReference type="InterPro" id="IPR025714">
    <property type="entry name" value="Methyltranfer_dom"/>
</dbReference>
<dbReference type="InterPro" id="IPR004556">
    <property type="entry name" value="HemK-like"/>
</dbReference>
<evidence type="ECO:0000256" key="1">
    <source>
        <dbReference type="ARBA" id="ARBA00022603"/>
    </source>
</evidence>
<evidence type="ECO:0000259" key="4">
    <source>
        <dbReference type="Pfam" id="PF13847"/>
    </source>
</evidence>
<dbReference type="InterPro" id="IPR029063">
    <property type="entry name" value="SAM-dependent_MTases_sf"/>
</dbReference>
<dbReference type="GO" id="GO:0008276">
    <property type="term" value="F:protein methyltransferase activity"/>
    <property type="evidence" value="ECO:0007669"/>
    <property type="project" value="InterPro"/>
</dbReference>
<comment type="caution">
    <text evidence="5">The sequence shown here is derived from an EMBL/GenBank/DDBJ whole genome shotgun (WGS) entry which is preliminary data.</text>
</comment>
<evidence type="ECO:0000313" key="6">
    <source>
        <dbReference type="Proteomes" id="UP000772434"/>
    </source>
</evidence>
<reference evidence="5" key="1">
    <citation type="submission" date="2020-11" db="EMBL/GenBank/DDBJ databases">
        <authorList>
            <consortium name="DOE Joint Genome Institute"/>
            <person name="Ahrendt S."/>
            <person name="Riley R."/>
            <person name="Andreopoulos W."/>
            <person name="Labutti K."/>
            <person name="Pangilinan J."/>
            <person name="Ruiz-Duenas F.J."/>
            <person name="Barrasa J.M."/>
            <person name="Sanchez-Garcia M."/>
            <person name="Camarero S."/>
            <person name="Miyauchi S."/>
            <person name="Serrano A."/>
            <person name="Linde D."/>
            <person name="Babiker R."/>
            <person name="Drula E."/>
            <person name="Ayuso-Fernandez I."/>
            <person name="Pacheco R."/>
            <person name="Padilla G."/>
            <person name="Ferreira P."/>
            <person name="Barriuso J."/>
            <person name="Kellner H."/>
            <person name="Castanera R."/>
            <person name="Alfaro M."/>
            <person name="Ramirez L."/>
            <person name="Pisabarro A.G."/>
            <person name="Kuo A."/>
            <person name="Tritt A."/>
            <person name="Lipzen A."/>
            <person name="He G."/>
            <person name="Yan M."/>
            <person name="Ng V."/>
            <person name="Cullen D."/>
            <person name="Martin F."/>
            <person name="Rosso M.-N."/>
            <person name="Henrissat B."/>
            <person name="Hibbett D."/>
            <person name="Martinez A.T."/>
            <person name="Grigoriev I.V."/>
        </authorList>
    </citation>
    <scope>NUCLEOTIDE SEQUENCE</scope>
    <source>
        <strain evidence="5">AH 40177</strain>
    </source>
</reference>